<keyword evidence="2" id="KW-0479">Metal-binding</keyword>
<dbReference type="Proteomes" id="UP000256328">
    <property type="component" value="Unassembled WGS sequence"/>
</dbReference>
<keyword evidence="5" id="KW-0862">Zinc</keyword>
<proteinExistence type="predicted"/>
<evidence type="ECO:0000313" key="10">
    <source>
        <dbReference type="Proteomes" id="UP000256328"/>
    </source>
</evidence>
<organism evidence="9 10">
    <name type="scientific">Coleophoma crateriformis</name>
    <dbReference type="NCBI Taxonomy" id="565419"/>
    <lineage>
        <taxon>Eukaryota</taxon>
        <taxon>Fungi</taxon>
        <taxon>Dikarya</taxon>
        <taxon>Ascomycota</taxon>
        <taxon>Pezizomycotina</taxon>
        <taxon>Leotiomycetes</taxon>
        <taxon>Helotiales</taxon>
        <taxon>Dermateaceae</taxon>
        <taxon>Coleophoma</taxon>
    </lineage>
</organism>
<dbReference type="InterPro" id="IPR007219">
    <property type="entry name" value="XnlR_reg_dom"/>
</dbReference>
<comment type="caution">
    <text evidence="9">The sequence shown here is derived from an EMBL/GenBank/DDBJ whole genome shotgun (WGS) entry which is preliminary data.</text>
</comment>
<keyword evidence="10" id="KW-1185">Reference proteome</keyword>
<evidence type="ECO:0000256" key="7">
    <source>
        <dbReference type="SAM" id="MobiDB-lite"/>
    </source>
</evidence>
<dbReference type="CDD" id="cd12148">
    <property type="entry name" value="fungal_TF_MHR"/>
    <property type="match status" value="1"/>
</dbReference>
<feature type="region of interest" description="Disordered" evidence="7">
    <location>
        <begin position="323"/>
        <end position="343"/>
    </location>
</feature>
<evidence type="ECO:0000256" key="3">
    <source>
        <dbReference type="ARBA" id="ARBA00022737"/>
    </source>
</evidence>
<dbReference type="PROSITE" id="PS50048">
    <property type="entry name" value="ZN2_CY6_FUNGAL_2"/>
    <property type="match status" value="1"/>
</dbReference>
<dbReference type="PANTHER" id="PTHR40626">
    <property type="entry name" value="MIP31509P"/>
    <property type="match status" value="1"/>
</dbReference>
<dbReference type="Pfam" id="PF00172">
    <property type="entry name" value="Zn_clus"/>
    <property type="match status" value="1"/>
</dbReference>
<dbReference type="InterPro" id="IPR001138">
    <property type="entry name" value="Zn2Cys6_DnaBD"/>
</dbReference>
<dbReference type="EMBL" id="PDLN01000001">
    <property type="protein sequence ID" value="RDW95370.1"/>
    <property type="molecule type" value="Genomic_DNA"/>
</dbReference>
<evidence type="ECO:0000256" key="5">
    <source>
        <dbReference type="ARBA" id="ARBA00022833"/>
    </source>
</evidence>
<name>A0A3D8T9Z8_9HELO</name>
<dbReference type="PROSITE" id="PS00463">
    <property type="entry name" value="ZN2_CY6_FUNGAL_1"/>
    <property type="match status" value="1"/>
</dbReference>
<evidence type="ECO:0000313" key="9">
    <source>
        <dbReference type="EMBL" id="RDW95370.1"/>
    </source>
</evidence>
<dbReference type="SUPFAM" id="SSF57701">
    <property type="entry name" value="Zn2/Cys6 DNA-binding domain"/>
    <property type="match status" value="1"/>
</dbReference>
<dbReference type="PANTHER" id="PTHR40626:SF3">
    <property type="entry name" value="TRANSCRIPTION FACTOR WITH C2H2 AND ZN(2)-CYS(6) DNA BINDING DOMAIN (EUROFUNG)-RELATED"/>
    <property type="match status" value="1"/>
</dbReference>
<comment type="subcellular location">
    <subcellularLocation>
        <location evidence="1">Nucleus</location>
    </subcellularLocation>
</comment>
<dbReference type="GO" id="GO:0006351">
    <property type="term" value="P:DNA-templated transcription"/>
    <property type="evidence" value="ECO:0007669"/>
    <property type="project" value="InterPro"/>
</dbReference>
<reference evidence="9 10" key="1">
    <citation type="journal article" date="2018" name="IMA Fungus">
        <title>IMA Genome-F 9: Draft genome sequence of Annulohypoxylon stygium, Aspergillus mulundensis, Berkeleyomyces basicola (syn. Thielaviopsis basicola), Ceratocystis smalleyi, two Cercospora beticola strains, Coleophoma cylindrospora, Fusarium fracticaudum, Phialophora cf. hyalina, and Morchella septimelata.</title>
        <authorList>
            <person name="Wingfield B.D."/>
            <person name="Bills G.F."/>
            <person name="Dong Y."/>
            <person name="Huang W."/>
            <person name="Nel W.J."/>
            <person name="Swalarsk-Parry B.S."/>
            <person name="Vaghefi N."/>
            <person name="Wilken P.M."/>
            <person name="An Z."/>
            <person name="de Beer Z.W."/>
            <person name="De Vos L."/>
            <person name="Chen L."/>
            <person name="Duong T.A."/>
            <person name="Gao Y."/>
            <person name="Hammerbacher A."/>
            <person name="Kikkert J.R."/>
            <person name="Li Y."/>
            <person name="Li H."/>
            <person name="Li K."/>
            <person name="Li Q."/>
            <person name="Liu X."/>
            <person name="Ma X."/>
            <person name="Naidoo K."/>
            <person name="Pethybridge S.J."/>
            <person name="Sun J."/>
            <person name="Steenkamp E.T."/>
            <person name="van der Nest M.A."/>
            <person name="van Wyk S."/>
            <person name="Wingfield M.J."/>
            <person name="Xiong C."/>
            <person name="Yue Q."/>
            <person name="Zhang X."/>
        </authorList>
    </citation>
    <scope>NUCLEOTIDE SEQUENCE [LARGE SCALE GENOMIC DNA]</scope>
    <source>
        <strain evidence="9 10">BP5796</strain>
    </source>
</reference>
<dbReference type="CDD" id="cd00067">
    <property type="entry name" value="GAL4"/>
    <property type="match status" value="1"/>
</dbReference>
<feature type="domain" description="Zn(2)-C6 fungal-type" evidence="8">
    <location>
        <begin position="58"/>
        <end position="87"/>
    </location>
</feature>
<evidence type="ECO:0000256" key="1">
    <source>
        <dbReference type="ARBA" id="ARBA00004123"/>
    </source>
</evidence>
<dbReference type="GO" id="GO:0000978">
    <property type="term" value="F:RNA polymerase II cis-regulatory region sequence-specific DNA binding"/>
    <property type="evidence" value="ECO:0007669"/>
    <property type="project" value="InterPro"/>
</dbReference>
<dbReference type="GO" id="GO:0000785">
    <property type="term" value="C:chromatin"/>
    <property type="evidence" value="ECO:0007669"/>
    <property type="project" value="TreeGrafter"/>
</dbReference>
<dbReference type="AlphaFoldDB" id="A0A3D8T9Z8"/>
<gene>
    <name evidence="9" type="ORF">BP5796_01133</name>
</gene>
<dbReference type="GO" id="GO:0005634">
    <property type="term" value="C:nucleus"/>
    <property type="evidence" value="ECO:0007669"/>
    <property type="project" value="UniProtKB-SubCell"/>
</dbReference>
<accession>A0A3D8T9Z8</accession>
<keyword evidence="6" id="KW-0539">Nucleus</keyword>
<evidence type="ECO:0000256" key="6">
    <source>
        <dbReference type="ARBA" id="ARBA00023242"/>
    </source>
</evidence>
<keyword evidence="4" id="KW-0863">Zinc-finger</keyword>
<evidence type="ECO:0000256" key="4">
    <source>
        <dbReference type="ARBA" id="ARBA00022771"/>
    </source>
</evidence>
<evidence type="ECO:0000259" key="8">
    <source>
        <dbReference type="PROSITE" id="PS50048"/>
    </source>
</evidence>
<dbReference type="OrthoDB" id="654211at2759"/>
<sequence>MTDNMDADVSDRPFVCIFCQRAFKRSDTRRLHYSRCRSRISTGVLIPPAAQKGRKPRACDACAQRKRACDLVTPCSQCVSRKLVCTRIRMSSGAPVVGSESKPAKASTSDPSVEGEADDKPSFFSEPAHFKVEADLDAPSDVLPQIVDQAAFFETPANAGWTHHTSTFDASHFHLDRAVMPTSSASIPGMTSVAKPLHMDYPLPPNTPLNFLFNFTTSKGMASSFNYAFYKSRHKSKNFVAYSFGPWPEVGFNDQNYVDSSAQFISDFMHQDVSSWYNFNGNPPNLLTYVSDTSTISSTDSAYQYEHASEAPSHAGLIHPIEHIRRDSTNRRSPPRSDNPDLSNAMLMAADPLFDRTREICLSLQNLVATTPIPVARGQSPGMDRAQSSRCLQFFAPQNLRKYINLFWDDWYPHSPILHRPTFNEKDCSISLLLSMVLIGAVLSPDRDDSLLAQEWFDLAEELAFREASSEHTFEGLICEANKVKLQKPSSLQAAFWMCCLQNWEGNVEAKTRVRRLRYSLLVEFARGLGFDRATHEAGKSWTTNDFDWHNYAVVEELIRTFSFIFLVDSSYVIFNNAPSRLLLHELTFDLQSPSECFYAPDSQSCLYELQRLVPAGCLRSRLSFCDSVQILHQNSFDEATSDAFLQLDSLNLFSIVSVYTSLYIQQSSLFGVSQLSSSIRNTLATWQILWNARSDLPSLQALELKNSIQPWKRVGFFQHADEYRLFALGVLELIEKRRRAFAKYDETSMDQVASLLCSMNVKSGK</sequence>
<evidence type="ECO:0000256" key="2">
    <source>
        <dbReference type="ARBA" id="ARBA00022723"/>
    </source>
</evidence>
<dbReference type="SMART" id="SM00066">
    <property type="entry name" value="GAL4"/>
    <property type="match status" value="1"/>
</dbReference>
<keyword evidence="3" id="KW-0677">Repeat</keyword>
<dbReference type="InterPro" id="IPR036864">
    <property type="entry name" value="Zn2-C6_fun-type_DNA-bd_sf"/>
</dbReference>
<feature type="region of interest" description="Disordered" evidence="7">
    <location>
        <begin position="94"/>
        <end position="120"/>
    </location>
</feature>
<dbReference type="GO" id="GO:0008270">
    <property type="term" value="F:zinc ion binding"/>
    <property type="evidence" value="ECO:0007669"/>
    <property type="project" value="UniProtKB-KW"/>
</dbReference>
<dbReference type="Pfam" id="PF04082">
    <property type="entry name" value="Fungal_trans"/>
    <property type="match status" value="1"/>
</dbReference>
<dbReference type="GO" id="GO:0000981">
    <property type="term" value="F:DNA-binding transcription factor activity, RNA polymerase II-specific"/>
    <property type="evidence" value="ECO:0007669"/>
    <property type="project" value="InterPro"/>
</dbReference>
<dbReference type="InterPro" id="IPR051059">
    <property type="entry name" value="VerF-like"/>
</dbReference>
<protein>
    <recommendedName>
        <fullName evidence="8">Zn(2)-C6 fungal-type domain-containing protein</fullName>
    </recommendedName>
</protein>
<dbReference type="Gene3D" id="4.10.240.10">
    <property type="entry name" value="Zn(2)-C6 fungal-type DNA-binding domain"/>
    <property type="match status" value="1"/>
</dbReference>